<comment type="similarity">
    <text evidence="3">Belongs to the DegT/DnrJ/EryC1 family.</text>
</comment>
<accession>A0AAU7ZAF0</accession>
<dbReference type="PIRSF" id="PIRSF000390">
    <property type="entry name" value="PLP_StrS"/>
    <property type="match status" value="1"/>
</dbReference>
<dbReference type="InterPro" id="IPR015421">
    <property type="entry name" value="PyrdxlP-dep_Trfase_major"/>
</dbReference>
<protein>
    <submittedName>
        <fullName evidence="4">DegT/DnrJ/EryC1/StrS family aminotransferase</fullName>
        <ecNumber evidence="4">2.6.1.-</ecNumber>
    </submittedName>
</protein>
<feature type="active site" description="Proton acceptor" evidence="1">
    <location>
        <position position="181"/>
    </location>
</feature>
<dbReference type="PANTHER" id="PTHR30244:SF39">
    <property type="entry name" value="BLR3650 PROTEIN"/>
    <property type="match status" value="1"/>
</dbReference>
<dbReference type="GO" id="GO:0000271">
    <property type="term" value="P:polysaccharide biosynthetic process"/>
    <property type="evidence" value="ECO:0007669"/>
    <property type="project" value="TreeGrafter"/>
</dbReference>
<keyword evidence="4" id="KW-0032">Aminotransferase</keyword>
<feature type="modified residue" description="N6-(pyridoxal phosphate)lysine" evidence="2">
    <location>
        <position position="181"/>
    </location>
</feature>
<dbReference type="GO" id="GO:0030170">
    <property type="term" value="F:pyridoxal phosphate binding"/>
    <property type="evidence" value="ECO:0007669"/>
    <property type="project" value="TreeGrafter"/>
</dbReference>
<dbReference type="EC" id="2.6.1.-" evidence="4"/>
<dbReference type="AlphaFoldDB" id="A0AAU7ZAF0"/>
<sequence length="385" mass="41628">MKIPLSAPDITEPEIAAVAAVLRSPHLSLGPKLAEFESAISHYTGVPHAIAVSSGTAGLHLALLALGITKGDEVLVPSFTFIAAANAIRYVGATPVFVDIDPESLNLSPAAVEQAITPRTRALLAVHTFGRPADMHALLALARRHHLFLIEDACEAIGAQYHNQPAGSFGDLAVFAFYPNKQITTGEGGIVLTPRPELAARIRSLRNQGRPEASSTSANWFQHEELGYNYRLSDIACTLGITQLARLPEILARREHIARLYHHHLAPNPNLVLPAIDVPNLRISWFVYVVRLAPHFTSADRDHIVQHLQQSGIGCGRYFAPIHLQPAYAGHPHSPLPITESEAARTLALPFFNRITEAQIAEVCDTLQTALASLPADPVHSGIHA</sequence>
<reference evidence="4" key="2">
    <citation type="journal article" date="2024" name="Environ. Microbiol.">
        <title>Genome analysis and description of Tunturibacter gen. nov. expands the diversity of Terriglobia in tundra soils.</title>
        <authorList>
            <person name="Messyasz A."/>
            <person name="Mannisto M.K."/>
            <person name="Kerkhof L.J."/>
            <person name="Haggblom M.M."/>
        </authorList>
    </citation>
    <scope>NUCLEOTIDE SEQUENCE</scope>
    <source>
        <strain evidence="4">M8UP23</strain>
    </source>
</reference>
<dbReference type="Pfam" id="PF01041">
    <property type="entry name" value="DegT_DnrJ_EryC1"/>
    <property type="match status" value="1"/>
</dbReference>
<reference evidence="4" key="1">
    <citation type="submission" date="2023-08" db="EMBL/GenBank/DDBJ databases">
        <authorList>
            <person name="Messyasz A."/>
            <person name="Mannisto M.K."/>
            <person name="Kerkhof L.J."/>
            <person name="Haggblom M."/>
        </authorList>
    </citation>
    <scope>NUCLEOTIDE SEQUENCE</scope>
    <source>
        <strain evidence="4">M8UP23</strain>
    </source>
</reference>
<dbReference type="SUPFAM" id="SSF53383">
    <property type="entry name" value="PLP-dependent transferases"/>
    <property type="match status" value="1"/>
</dbReference>
<dbReference type="InterPro" id="IPR000653">
    <property type="entry name" value="DegT/StrS_aminotransferase"/>
</dbReference>
<keyword evidence="4" id="KW-0808">Transferase</keyword>
<dbReference type="PANTHER" id="PTHR30244">
    <property type="entry name" value="TRANSAMINASE"/>
    <property type="match status" value="1"/>
</dbReference>
<evidence type="ECO:0000256" key="3">
    <source>
        <dbReference type="RuleBase" id="RU004508"/>
    </source>
</evidence>
<proteinExistence type="inferred from homology"/>
<dbReference type="EMBL" id="CP132932">
    <property type="protein sequence ID" value="XCB25445.1"/>
    <property type="molecule type" value="Genomic_DNA"/>
</dbReference>
<dbReference type="RefSeq" id="WP_353068377.1">
    <property type="nucleotide sequence ID" value="NZ_CP132932.1"/>
</dbReference>
<dbReference type="KEGG" id="temp:RBB75_13415"/>
<keyword evidence="2 3" id="KW-0663">Pyridoxal phosphate</keyword>
<dbReference type="GO" id="GO:0008483">
    <property type="term" value="F:transaminase activity"/>
    <property type="evidence" value="ECO:0007669"/>
    <property type="project" value="UniProtKB-KW"/>
</dbReference>
<dbReference type="InterPro" id="IPR015424">
    <property type="entry name" value="PyrdxlP-dep_Trfase"/>
</dbReference>
<evidence type="ECO:0000256" key="2">
    <source>
        <dbReference type="PIRSR" id="PIRSR000390-2"/>
    </source>
</evidence>
<dbReference type="Gene3D" id="3.90.1150.10">
    <property type="entry name" value="Aspartate Aminotransferase, domain 1"/>
    <property type="match status" value="1"/>
</dbReference>
<dbReference type="Gene3D" id="3.40.640.10">
    <property type="entry name" value="Type I PLP-dependent aspartate aminotransferase-like (Major domain)"/>
    <property type="match status" value="1"/>
</dbReference>
<evidence type="ECO:0000256" key="1">
    <source>
        <dbReference type="PIRSR" id="PIRSR000390-1"/>
    </source>
</evidence>
<name>A0AAU7ZAF0_9BACT</name>
<gene>
    <name evidence="4" type="ORF">RBB75_13415</name>
</gene>
<dbReference type="CDD" id="cd00616">
    <property type="entry name" value="AHBA_syn"/>
    <property type="match status" value="1"/>
</dbReference>
<evidence type="ECO:0000313" key="4">
    <source>
        <dbReference type="EMBL" id="XCB25445.1"/>
    </source>
</evidence>
<dbReference type="InterPro" id="IPR015422">
    <property type="entry name" value="PyrdxlP-dep_Trfase_small"/>
</dbReference>
<organism evidence="4">
    <name type="scientific">Tunturiibacter empetritectus</name>
    <dbReference type="NCBI Taxonomy" id="3069691"/>
    <lineage>
        <taxon>Bacteria</taxon>
        <taxon>Pseudomonadati</taxon>
        <taxon>Acidobacteriota</taxon>
        <taxon>Terriglobia</taxon>
        <taxon>Terriglobales</taxon>
        <taxon>Acidobacteriaceae</taxon>
        <taxon>Tunturiibacter</taxon>
    </lineage>
</organism>